<feature type="transmembrane region" description="Helical" evidence="1">
    <location>
        <begin position="491"/>
        <end position="512"/>
    </location>
</feature>
<organism evidence="3 4">
    <name type="scientific">Thanatephorus cucumeris (strain AG1-IB / isolate 7/3/14)</name>
    <name type="common">Lettuce bottom rot fungus</name>
    <name type="synonym">Rhizoctonia solani</name>
    <dbReference type="NCBI Taxonomy" id="1108050"/>
    <lineage>
        <taxon>Eukaryota</taxon>
        <taxon>Fungi</taxon>
        <taxon>Dikarya</taxon>
        <taxon>Basidiomycota</taxon>
        <taxon>Agaricomycotina</taxon>
        <taxon>Agaricomycetes</taxon>
        <taxon>Cantharellales</taxon>
        <taxon>Ceratobasidiaceae</taxon>
        <taxon>Rhizoctonia</taxon>
        <taxon>Rhizoctonia solani AG-1</taxon>
    </lineage>
</organism>
<dbReference type="PANTHER" id="PTHR37539:SF1">
    <property type="entry name" value="ER-BOUND OXYGENASE MPAB_MPAB'_RUBBER OXYGENASE CATALYTIC DOMAIN-CONTAINING PROTEIN"/>
    <property type="match status" value="1"/>
</dbReference>
<reference evidence="3 4" key="1">
    <citation type="submission" date="2014-11" db="EMBL/GenBank/DDBJ databases">
        <authorList>
            <person name="Wibberg Daniel"/>
        </authorList>
    </citation>
    <scope>NUCLEOTIDE SEQUENCE [LARGE SCALE GENOMIC DNA]</scope>
    <source>
        <strain evidence="3">Rhizoctonia solani AG1-IB 7/3/14</strain>
    </source>
</reference>
<feature type="domain" description="ER-bound oxygenase mpaB/mpaB'/Rubber oxygenase catalytic" evidence="2">
    <location>
        <begin position="179"/>
        <end position="410"/>
    </location>
</feature>
<dbReference type="PANTHER" id="PTHR37539">
    <property type="entry name" value="SECRETED PROTEIN-RELATED"/>
    <property type="match status" value="1"/>
</dbReference>
<evidence type="ECO:0000313" key="3">
    <source>
        <dbReference type="EMBL" id="CEL57917.1"/>
    </source>
</evidence>
<keyword evidence="1" id="KW-0812">Transmembrane</keyword>
<dbReference type="STRING" id="1108050.A0A0B7FP19"/>
<proteinExistence type="predicted"/>
<name>A0A0B7FP19_THACB</name>
<evidence type="ECO:0000256" key="1">
    <source>
        <dbReference type="SAM" id="Phobius"/>
    </source>
</evidence>
<gene>
    <name evidence="3" type="ORF">RSOLAG1IB_02662</name>
</gene>
<dbReference type="InterPro" id="IPR037473">
    <property type="entry name" value="Lcp-like"/>
</dbReference>
<dbReference type="InterPro" id="IPR018713">
    <property type="entry name" value="MPAB/Lcp_cat_dom"/>
</dbReference>
<dbReference type="EMBL" id="LN679102">
    <property type="protein sequence ID" value="CEL57917.1"/>
    <property type="molecule type" value="Genomic_DNA"/>
</dbReference>
<dbReference type="GO" id="GO:0016491">
    <property type="term" value="F:oxidoreductase activity"/>
    <property type="evidence" value="ECO:0007669"/>
    <property type="project" value="InterPro"/>
</dbReference>
<dbReference type="OrthoDB" id="6361347at2759"/>
<sequence>MFIVDEISRPFRPEDIVDIQCSSQTEHILPGTICSKWDFVFEWDENCVKSSVLEEWRQHSDKLCDEALVETFPNPSSSTGTDLLEAVQRMAKQGPGAARNFIEHVMATPPEGIRAPDDQIRRAQTFFYTYSSPILSSLMHFSLAGGFASARITRVLHAVSYLVPGKSSKSGEYSITQTTNDRTFRRLLETLQMVLDAMGGHISLVEREGIALKPGIHDLTPGEEGWRSIVRVRLLHGVARRRIMERIRHPELSTEGLPRYDFDVDGYPINQEDLAGTLSSFCTAPLFCLARLGYHPPLSEKEDYLALWRHIGYYMGIDQEILSRHFSSLSVNNKFLASIIVHLLERRESKEESLPPPTMPILHAVANRPPFPTSFAHHCALTRFLVGDPLANYLQVPKTPTLEYCFLRTRLLLARVPYLFGRVYRIRDWESRRIRISREGLSRVVRWQLGMRRTVFRPRQEDGEIAPGVEQAEAVVPNMVLGQAFMREYNLFIREMLGVMGGVVLSVLAIGWKARSWVS</sequence>
<dbReference type="AlphaFoldDB" id="A0A0B7FP19"/>
<evidence type="ECO:0000313" key="4">
    <source>
        <dbReference type="Proteomes" id="UP000059188"/>
    </source>
</evidence>
<keyword evidence="1" id="KW-0472">Membrane</keyword>
<dbReference type="Pfam" id="PF09995">
    <property type="entry name" value="MPAB_Lcp_cat"/>
    <property type="match status" value="1"/>
</dbReference>
<keyword evidence="4" id="KW-1185">Reference proteome</keyword>
<accession>A0A0B7FP19</accession>
<keyword evidence="1" id="KW-1133">Transmembrane helix</keyword>
<protein>
    <recommendedName>
        <fullName evidence="2">ER-bound oxygenase mpaB/mpaB'/Rubber oxygenase catalytic domain-containing protein</fullName>
    </recommendedName>
</protein>
<evidence type="ECO:0000259" key="2">
    <source>
        <dbReference type="Pfam" id="PF09995"/>
    </source>
</evidence>
<dbReference type="Proteomes" id="UP000059188">
    <property type="component" value="Unassembled WGS sequence"/>
</dbReference>